<evidence type="ECO:0000313" key="3">
    <source>
        <dbReference type="Proteomes" id="UP001218188"/>
    </source>
</evidence>
<dbReference type="InterPro" id="IPR036047">
    <property type="entry name" value="F-box-like_dom_sf"/>
</dbReference>
<keyword evidence="3" id="KW-1185">Reference proteome</keyword>
<dbReference type="InterPro" id="IPR001810">
    <property type="entry name" value="F-box_dom"/>
</dbReference>
<organism evidence="2 3">
    <name type="scientific">Mycena alexandri</name>
    <dbReference type="NCBI Taxonomy" id="1745969"/>
    <lineage>
        <taxon>Eukaryota</taxon>
        <taxon>Fungi</taxon>
        <taxon>Dikarya</taxon>
        <taxon>Basidiomycota</taxon>
        <taxon>Agaricomycotina</taxon>
        <taxon>Agaricomycetes</taxon>
        <taxon>Agaricomycetidae</taxon>
        <taxon>Agaricales</taxon>
        <taxon>Marasmiineae</taxon>
        <taxon>Mycenaceae</taxon>
        <taxon>Mycena</taxon>
    </lineage>
</organism>
<evidence type="ECO:0000313" key="2">
    <source>
        <dbReference type="EMBL" id="KAJ7046972.1"/>
    </source>
</evidence>
<feature type="domain" description="F-box" evidence="1">
    <location>
        <begin position="1"/>
        <end position="49"/>
    </location>
</feature>
<name>A0AAD6XEF2_9AGAR</name>
<dbReference type="Gene3D" id="1.20.1280.50">
    <property type="match status" value="1"/>
</dbReference>
<protein>
    <recommendedName>
        <fullName evidence="1">F-box domain-containing protein</fullName>
    </recommendedName>
</protein>
<dbReference type="Proteomes" id="UP001218188">
    <property type="component" value="Unassembled WGS sequence"/>
</dbReference>
<dbReference type="SUPFAM" id="SSF81383">
    <property type="entry name" value="F-box domain"/>
    <property type="match status" value="1"/>
</dbReference>
<accession>A0AAD6XEF2</accession>
<dbReference type="PROSITE" id="PS50181">
    <property type="entry name" value="FBOX"/>
    <property type="match status" value="1"/>
</dbReference>
<comment type="caution">
    <text evidence="2">The sequence shown here is derived from an EMBL/GenBank/DDBJ whole genome shotgun (WGS) entry which is preliminary data.</text>
</comment>
<dbReference type="EMBL" id="JARJCM010000002">
    <property type="protein sequence ID" value="KAJ7046972.1"/>
    <property type="molecule type" value="Genomic_DNA"/>
</dbReference>
<reference evidence="2" key="1">
    <citation type="submission" date="2023-03" db="EMBL/GenBank/DDBJ databases">
        <title>Massive genome expansion in bonnet fungi (Mycena s.s.) driven by repeated elements and novel gene families across ecological guilds.</title>
        <authorList>
            <consortium name="Lawrence Berkeley National Laboratory"/>
            <person name="Harder C.B."/>
            <person name="Miyauchi S."/>
            <person name="Viragh M."/>
            <person name="Kuo A."/>
            <person name="Thoen E."/>
            <person name="Andreopoulos B."/>
            <person name="Lu D."/>
            <person name="Skrede I."/>
            <person name="Drula E."/>
            <person name="Henrissat B."/>
            <person name="Morin E."/>
            <person name="Kohler A."/>
            <person name="Barry K."/>
            <person name="LaButti K."/>
            <person name="Morin E."/>
            <person name="Salamov A."/>
            <person name="Lipzen A."/>
            <person name="Mereny Z."/>
            <person name="Hegedus B."/>
            <person name="Baldrian P."/>
            <person name="Stursova M."/>
            <person name="Weitz H."/>
            <person name="Taylor A."/>
            <person name="Grigoriev I.V."/>
            <person name="Nagy L.G."/>
            <person name="Martin F."/>
            <person name="Kauserud H."/>
        </authorList>
    </citation>
    <scope>NUCLEOTIDE SEQUENCE</scope>
    <source>
        <strain evidence="2">CBHHK200</strain>
    </source>
</reference>
<sequence>MSIGSFPPELLAQIFAAASLNTREITEISHVSQQWRNAVLGASELWLHVHITDYDLEHIDIFLEHLRRSQQRPIQLQLELVSSQPIATLTQTRAFFEAVVVPHLTRCYSLTIHAERPVWEVFLAVCGQQTFPLLRKLDVMDLHWDHGPSPENLAFPLPLIHPLKELAVHTMSIGHATLPLLRVLRAGGHLLRLVGPDGRIDRWFLDGPQRLELCDLPVPRMHFQTEEERSNAISSVVYLKLSKLFASISTHGTQNDLTPFFDALQTPNVRTLELESFYGRAWDDFLFSLSVHKTKYPRLTALVLKSFDFRDREEHFARTKYILRSFPGLESVVLVKCPASTWEIVLYVLMLYPTLCPSVHMIEVDGVLLERNEPLPFALACLYPDKREERRRQAFFSDQD</sequence>
<proteinExistence type="predicted"/>
<evidence type="ECO:0000259" key="1">
    <source>
        <dbReference type="PROSITE" id="PS50181"/>
    </source>
</evidence>
<gene>
    <name evidence="2" type="ORF">C8F04DRAFT_1227115</name>
</gene>
<dbReference type="AlphaFoldDB" id="A0AAD6XEF2"/>